<comment type="subcellular location">
    <subcellularLocation>
        <location evidence="1">Cell membrane</location>
        <topology evidence="1">Peripheral membrane protein</topology>
    </subcellularLocation>
</comment>
<dbReference type="Pfam" id="PF00005">
    <property type="entry name" value="ABC_tran"/>
    <property type="match status" value="2"/>
</dbReference>
<keyword evidence="6" id="KW-0547">Nucleotide-binding</keyword>
<proteinExistence type="inferred from homology"/>
<dbReference type="CDD" id="cd03225">
    <property type="entry name" value="ABC_cobalt_CbiO_domain1"/>
    <property type="match status" value="1"/>
</dbReference>
<dbReference type="EMBL" id="NDYI01000013">
    <property type="protein sequence ID" value="OXZ38144.1"/>
    <property type="molecule type" value="Genomic_DNA"/>
</dbReference>
<dbReference type="GO" id="GO:0042626">
    <property type="term" value="F:ATPase-coupled transmembrane transporter activity"/>
    <property type="evidence" value="ECO:0007669"/>
    <property type="project" value="TreeGrafter"/>
</dbReference>
<accession>A0A233W0K1</accession>
<evidence type="ECO:0000256" key="9">
    <source>
        <dbReference type="ARBA" id="ARBA00023136"/>
    </source>
</evidence>
<keyword evidence="5" id="KW-0677">Repeat</keyword>
<keyword evidence="3" id="KW-0813">Transport</keyword>
<dbReference type="PROSITE" id="PS00211">
    <property type="entry name" value="ABC_TRANSPORTER_1"/>
    <property type="match status" value="1"/>
</dbReference>
<evidence type="ECO:0000256" key="3">
    <source>
        <dbReference type="ARBA" id="ARBA00022448"/>
    </source>
</evidence>
<evidence type="ECO:0000313" key="12">
    <source>
        <dbReference type="EMBL" id="OXZ38144.1"/>
    </source>
</evidence>
<dbReference type="InterPro" id="IPR003593">
    <property type="entry name" value="AAA+_ATPase"/>
</dbReference>
<evidence type="ECO:0000256" key="8">
    <source>
        <dbReference type="ARBA" id="ARBA00022967"/>
    </source>
</evidence>
<evidence type="ECO:0000256" key="1">
    <source>
        <dbReference type="ARBA" id="ARBA00004202"/>
    </source>
</evidence>
<evidence type="ECO:0000256" key="4">
    <source>
        <dbReference type="ARBA" id="ARBA00022475"/>
    </source>
</evidence>
<name>A0A233W0K1_FINMA</name>
<dbReference type="InterPro" id="IPR003439">
    <property type="entry name" value="ABC_transporter-like_ATP-bd"/>
</dbReference>
<keyword evidence="9" id="KW-0472">Membrane</keyword>
<dbReference type="InterPro" id="IPR017871">
    <property type="entry name" value="ABC_transporter-like_CS"/>
</dbReference>
<dbReference type="RefSeq" id="WP_060790689.1">
    <property type="nucleotide sequence ID" value="NZ_JAWEFQ010000030.1"/>
</dbReference>
<keyword evidence="4" id="KW-1003">Cell membrane</keyword>
<reference evidence="13" key="1">
    <citation type="submission" date="2017-04" db="EMBL/GenBank/DDBJ databases">
        <title>Finegoldia magna isolated from orthopedic joint implant-associated infections.</title>
        <authorList>
            <person name="Bjorklund S."/>
            <person name="Bruggemann H."/>
            <person name="Jensen A."/>
            <person name="Hellmark B."/>
            <person name="Soderquist B."/>
        </authorList>
    </citation>
    <scope>NUCLEOTIDE SEQUENCE [LARGE SCALE GENOMIC DNA]</scope>
    <source>
        <strain evidence="13">08T492</strain>
    </source>
</reference>
<evidence type="ECO:0000256" key="5">
    <source>
        <dbReference type="ARBA" id="ARBA00022737"/>
    </source>
</evidence>
<comment type="caution">
    <text evidence="12">The sequence shown here is derived from an EMBL/GenBank/DDBJ whole genome shotgun (WGS) entry which is preliminary data.</text>
</comment>
<dbReference type="AlphaFoldDB" id="A0A233W0K1"/>
<dbReference type="GO" id="GO:0005524">
    <property type="term" value="F:ATP binding"/>
    <property type="evidence" value="ECO:0007669"/>
    <property type="project" value="UniProtKB-KW"/>
</dbReference>
<sequence>MIKFTNLNFKYMNSDKKCLENINLEIKKNECILFTGVSGCGKTSILRLINGLIPNFYFGELTGQVCIDDENITNMDIRDISRKVNSVFQNPKSQFFNAIVEDELAFKPENYNMNPKDIVKNIKDILEKYKLKDFQKRNLFTLSGGEKQRICCLTSETFPAEIIVLDEPSSNLDVDSIEKLREIITKWKKEGKTIIIAEHRLWYLMGLADRVYYMKEGKIERTFSGNEFEDIPYKALKEMGLRSNQNRKLKFYSGIGNITDNKANKYKNNNLIQIDYLKFRVKEKELLDIKNIFLPMNSIIGIVGLNGVGKSTFMNCFCGLEKKSKEVIKVAGIKMDKKQRLKKSYIVMQDVNHQLFTESIEEEMKVNLSAKYADGKYIDILKSLNLYHLLEKHPMSLSGGQKQRLAIATAMVSDRDIIFFDEPTSGLDYYHMQEVAKNMLELKKERKTIFIITHDYELIEECCEHILCFDNQSKRIIGNFSDEKITKLYLGEKHGR</sequence>
<evidence type="ECO:0000256" key="10">
    <source>
        <dbReference type="ARBA" id="ARBA00025157"/>
    </source>
</evidence>
<dbReference type="PANTHER" id="PTHR43553">
    <property type="entry name" value="HEAVY METAL TRANSPORTER"/>
    <property type="match status" value="1"/>
</dbReference>
<dbReference type="InterPro" id="IPR050095">
    <property type="entry name" value="ECF_ABC_transporter_ATP-bd"/>
</dbReference>
<dbReference type="InterPro" id="IPR027417">
    <property type="entry name" value="P-loop_NTPase"/>
</dbReference>
<evidence type="ECO:0000256" key="7">
    <source>
        <dbReference type="ARBA" id="ARBA00022840"/>
    </source>
</evidence>
<evidence type="ECO:0000259" key="11">
    <source>
        <dbReference type="PROSITE" id="PS50893"/>
    </source>
</evidence>
<dbReference type="GO" id="GO:0016887">
    <property type="term" value="F:ATP hydrolysis activity"/>
    <property type="evidence" value="ECO:0007669"/>
    <property type="project" value="InterPro"/>
</dbReference>
<dbReference type="PANTHER" id="PTHR43553:SF23">
    <property type="entry name" value="ABC TRANSPORTER ATP-BINDING COMPONENT"/>
    <property type="match status" value="1"/>
</dbReference>
<keyword evidence="7" id="KW-0067">ATP-binding</keyword>
<comment type="function">
    <text evidence="10">Probably part of an ABC transporter complex. Responsible for energy coupling to the transport system.</text>
</comment>
<feature type="domain" description="ABC transporter" evidence="11">
    <location>
        <begin position="272"/>
        <end position="496"/>
    </location>
</feature>
<feature type="domain" description="ABC transporter" evidence="11">
    <location>
        <begin position="2"/>
        <end position="241"/>
    </location>
</feature>
<evidence type="ECO:0000256" key="6">
    <source>
        <dbReference type="ARBA" id="ARBA00022741"/>
    </source>
</evidence>
<dbReference type="GO" id="GO:0043190">
    <property type="term" value="C:ATP-binding cassette (ABC) transporter complex"/>
    <property type="evidence" value="ECO:0007669"/>
    <property type="project" value="TreeGrafter"/>
</dbReference>
<protein>
    <recommendedName>
        <fullName evidence="11">ABC transporter domain-containing protein</fullName>
    </recommendedName>
</protein>
<gene>
    <name evidence="12" type="ORF">B9N56_04695</name>
</gene>
<organism evidence="12 13">
    <name type="scientific">Finegoldia magna</name>
    <name type="common">Peptostreptococcus magnus</name>
    <dbReference type="NCBI Taxonomy" id="1260"/>
    <lineage>
        <taxon>Bacteria</taxon>
        <taxon>Bacillati</taxon>
        <taxon>Bacillota</taxon>
        <taxon>Tissierellia</taxon>
        <taxon>Tissierellales</taxon>
        <taxon>Peptoniphilaceae</taxon>
        <taxon>Finegoldia</taxon>
    </lineage>
</organism>
<dbReference type="Proteomes" id="UP000215361">
    <property type="component" value="Unassembled WGS sequence"/>
</dbReference>
<dbReference type="InterPro" id="IPR015856">
    <property type="entry name" value="ABC_transpr_CbiO/EcfA_su"/>
</dbReference>
<dbReference type="PROSITE" id="PS50893">
    <property type="entry name" value="ABC_TRANSPORTER_2"/>
    <property type="match status" value="2"/>
</dbReference>
<dbReference type="Gene3D" id="3.40.50.300">
    <property type="entry name" value="P-loop containing nucleotide triphosphate hydrolases"/>
    <property type="match status" value="2"/>
</dbReference>
<evidence type="ECO:0000256" key="2">
    <source>
        <dbReference type="ARBA" id="ARBA00005417"/>
    </source>
</evidence>
<keyword evidence="8" id="KW-1278">Translocase</keyword>
<dbReference type="SMART" id="SM00382">
    <property type="entry name" value="AAA"/>
    <property type="match status" value="2"/>
</dbReference>
<evidence type="ECO:0000313" key="13">
    <source>
        <dbReference type="Proteomes" id="UP000215361"/>
    </source>
</evidence>
<dbReference type="SUPFAM" id="SSF52540">
    <property type="entry name" value="P-loop containing nucleoside triphosphate hydrolases"/>
    <property type="match status" value="2"/>
</dbReference>
<comment type="similarity">
    <text evidence="2">Belongs to the ABC transporter superfamily.</text>
</comment>